<dbReference type="EMBL" id="FTOG01000005">
    <property type="protein sequence ID" value="SIS80820.1"/>
    <property type="molecule type" value="Genomic_DNA"/>
</dbReference>
<feature type="signal peptide" evidence="1">
    <location>
        <begin position="1"/>
        <end position="20"/>
    </location>
</feature>
<feature type="chain" id="PRO_5012456023" description="Lipoprotein" evidence="1">
    <location>
        <begin position="21"/>
        <end position="138"/>
    </location>
</feature>
<keyword evidence="1" id="KW-0732">Signal</keyword>
<dbReference type="Proteomes" id="UP000186221">
    <property type="component" value="Unassembled WGS sequence"/>
</dbReference>
<accession>A0A1N7M3Y9</accession>
<proteinExistence type="predicted"/>
<evidence type="ECO:0000313" key="3">
    <source>
        <dbReference type="Proteomes" id="UP000186221"/>
    </source>
</evidence>
<evidence type="ECO:0000313" key="2">
    <source>
        <dbReference type="EMBL" id="SIS80820.1"/>
    </source>
</evidence>
<organism evidence="2 3">
    <name type="scientific">Rhodobacter aestuarii</name>
    <dbReference type="NCBI Taxonomy" id="453582"/>
    <lineage>
        <taxon>Bacteria</taxon>
        <taxon>Pseudomonadati</taxon>
        <taxon>Pseudomonadota</taxon>
        <taxon>Alphaproteobacteria</taxon>
        <taxon>Rhodobacterales</taxon>
        <taxon>Rhodobacter group</taxon>
        <taxon>Rhodobacter</taxon>
    </lineage>
</organism>
<dbReference type="PROSITE" id="PS51257">
    <property type="entry name" value="PROKAR_LIPOPROTEIN"/>
    <property type="match status" value="1"/>
</dbReference>
<gene>
    <name evidence="2" type="ORF">SAMN05421580_10599</name>
</gene>
<evidence type="ECO:0000256" key="1">
    <source>
        <dbReference type="SAM" id="SignalP"/>
    </source>
</evidence>
<dbReference type="STRING" id="453582.SAMN05421580_10599"/>
<protein>
    <recommendedName>
        <fullName evidence="4">Lipoprotein</fullName>
    </recommendedName>
</protein>
<keyword evidence="3" id="KW-1185">Reference proteome</keyword>
<evidence type="ECO:0008006" key="4">
    <source>
        <dbReference type="Google" id="ProtNLM"/>
    </source>
</evidence>
<name>A0A1N7M3Y9_9RHOB</name>
<sequence length="138" mass="15452">MKLAKIMILPLVAVLGGCEATTVPVKNGVTFDRYERDTVFCQAESTRQVPTNTQVSWGPYTGLYSVDTNTQIRAKTNEICLRDKGYQLVSIPYCSGANLKAADAESRTQHQRSDVMRVNENSCYVISWEGNTYIYTPK</sequence>
<dbReference type="AlphaFoldDB" id="A0A1N7M3Y9"/>
<reference evidence="3" key="1">
    <citation type="submission" date="2017-01" db="EMBL/GenBank/DDBJ databases">
        <authorList>
            <person name="Varghese N."/>
            <person name="Submissions S."/>
        </authorList>
    </citation>
    <scope>NUCLEOTIDE SEQUENCE [LARGE SCALE GENOMIC DNA]</scope>
    <source>
        <strain evidence="3">DSM 19945</strain>
    </source>
</reference>